<protein>
    <submittedName>
        <fullName evidence="1">Uncharacterized protein</fullName>
    </submittedName>
</protein>
<reference evidence="2" key="1">
    <citation type="journal article" date="2018" name="Nat. Microbiol.">
        <title>Leveraging single-cell genomics to expand the fungal tree of life.</title>
        <authorList>
            <person name="Ahrendt S.R."/>
            <person name="Quandt C.A."/>
            <person name="Ciobanu D."/>
            <person name="Clum A."/>
            <person name="Salamov A."/>
            <person name="Andreopoulos B."/>
            <person name="Cheng J.F."/>
            <person name="Woyke T."/>
            <person name="Pelin A."/>
            <person name="Henrissat B."/>
            <person name="Reynolds N.K."/>
            <person name="Benny G.L."/>
            <person name="Smith M.E."/>
            <person name="James T.Y."/>
            <person name="Grigoriev I.V."/>
        </authorList>
    </citation>
    <scope>NUCLEOTIDE SEQUENCE [LARGE SCALE GENOMIC DNA]</scope>
</reference>
<sequence length="295" mass="32730">MTGISSVSFQKKECEFRGMFHPRFVRGWAGRDGSAGEWSKLHGKYRPDRLHSRNKNPFSLAVELLASPPGRDVLHQQLVSVEEGAQTISFGAHPCKENRRRFSLAFGMVVRSIDSRWSQGIVEWQSKPSHGDDGSGAGVSDEVYKKKRRMFGGIANQDFIKGGRARFSHKSANHSLTIDLGHSAVLPFKTDGGARRATHQAFQKLSFIGPASKKRRESHLQNRCSNQELTPVWFWHGVKSGRMAIAVEAISIETNSPGAGRSNEVQRTKQLGSSCMFQPISVGLLLDSLNRIETS</sequence>
<accession>A0A4P9VWJ2</accession>
<name>A0A4P9VWJ2_9FUNG</name>
<dbReference type="Proteomes" id="UP000269721">
    <property type="component" value="Unassembled WGS sequence"/>
</dbReference>
<gene>
    <name evidence="1" type="ORF">BDK51DRAFT_26646</name>
</gene>
<proteinExistence type="predicted"/>
<organism evidence="1 2">
    <name type="scientific">Blyttiomyces helicus</name>
    <dbReference type="NCBI Taxonomy" id="388810"/>
    <lineage>
        <taxon>Eukaryota</taxon>
        <taxon>Fungi</taxon>
        <taxon>Fungi incertae sedis</taxon>
        <taxon>Chytridiomycota</taxon>
        <taxon>Chytridiomycota incertae sedis</taxon>
        <taxon>Chytridiomycetes</taxon>
        <taxon>Chytridiomycetes incertae sedis</taxon>
        <taxon>Blyttiomyces</taxon>
    </lineage>
</organism>
<evidence type="ECO:0000313" key="2">
    <source>
        <dbReference type="Proteomes" id="UP000269721"/>
    </source>
</evidence>
<keyword evidence="2" id="KW-1185">Reference proteome</keyword>
<dbReference type="AlphaFoldDB" id="A0A4P9VWJ2"/>
<evidence type="ECO:0000313" key="1">
    <source>
        <dbReference type="EMBL" id="RKO83225.1"/>
    </source>
</evidence>
<dbReference type="EMBL" id="ML001493">
    <property type="protein sequence ID" value="RKO83225.1"/>
    <property type="molecule type" value="Genomic_DNA"/>
</dbReference>